<dbReference type="NCBIfam" id="TIGR00536">
    <property type="entry name" value="hemK_fam"/>
    <property type="match status" value="1"/>
</dbReference>
<dbReference type="GO" id="GO:0003676">
    <property type="term" value="F:nucleic acid binding"/>
    <property type="evidence" value="ECO:0007669"/>
    <property type="project" value="InterPro"/>
</dbReference>
<dbReference type="GO" id="GO:0102559">
    <property type="term" value="F:peptide chain release factor N(5)-glutamine methyltransferase activity"/>
    <property type="evidence" value="ECO:0007669"/>
    <property type="project" value="UniProtKB-EC"/>
</dbReference>
<evidence type="ECO:0000256" key="5">
    <source>
        <dbReference type="ARBA" id="ARBA00048391"/>
    </source>
</evidence>
<reference evidence="7" key="1">
    <citation type="submission" date="2018-05" db="EMBL/GenBank/DDBJ databases">
        <authorList>
            <person name="Lanie J.A."/>
            <person name="Ng W.-L."/>
            <person name="Kazmierczak K.M."/>
            <person name="Andrzejewski T.M."/>
            <person name="Davidsen T.M."/>
            <person name="Wayne K.J."/>
            <person name="Tettelin H."/>
            <person name="Glass J.I."/>
            <person name="Rusch D."/>
            <person name="Podicherti R."/>
            <person name="Tsui H.-C.T."/>
            <person name="Winkler M.E."/>
        </authorList>
    </citation>
    <scope>NUCLEOTIDE SEQUENCE</scope>
</reference>
<feature type="non-terminal residue" evidence="7">
    <location>
        <position position="1"/>
    </location>
</feature>
<dbReference type="InterPro" id="IPR050320">
    <property type="entry name" value="N5-glutamine_MTase"/>
</dbReference>
<keyword evidence="4" id="KW-0949">S-adenosyl-L-methionine</keyword>
<evidence type="ECO:0000256" key="4">
    <source>
        <dbReference type="ARBA" id="ARBA00022691"/>
    </source>
</evidence>
<proteinExistence type="predicted"/>
<dbReference type="NCBIfam" id="TIGR03534">
    <property type="entry name" value="RF_mod_PrmC"/>
    <property type="match status" value="1"/>
</dbReference>
<comment type="catalytic activity">
    <reaction evidence="5">
        <text>L-glutaminyl-[peptide chain release factor] + S-adenosyl-L-methionine = N(5)-methyl-L-glutaminyl-[peptide chain release factor] + S-adenosyl-L-homocysteine + H(+)</text>
        <dbReference type="Rhea" id="RHEA:42896"/>
        <dbReference type="Rhea" id="RHEA-COMP:10271"/>
        <dbReference type="Rhea" id="RHEA-COMP:10272"/>
        <dbReference type="ChEBI" id="CHEBI:15378"/>
        <dbReference type="ChEBI" id="CHEBI:30011"/>
        <dbReference type="ChEBI" id="CHEBI:57856"/>
        <dbReference type="ChEBI" id="CHEBI:59789"/>
        <dbReference type="ChEBI" id="CHEBI:61891"/>
        <dbReference type="EC" id="2.1.1.297"/>
    </reaction>
</comment>
<dbReference type="InterPro" id="IPR019874">
    <property type="entry name" value="RF_methyltr_PrmC"/>
</dbReference>
<accession>A0A381UDW6</accession>
<evidence type="ECO:0000256" key="3">
    <source>
        <dbReference type="ARBA" id="ARBA00022679"/>
    </source>
</evidence>
<dbReference type="SUPFAM" id="SSF53335">
    <property type="entry name" value="S-adenosyl-L-methionine-dependent methyltransferases"/>
    <property type="match status" value="1"/>
</dbReference>
<dbReference type="InterPro" id="IPR002052">
    <property type="entry name" value="DNA_methylase_N6_adenine_CS"/>
</dbReference>
<keyword evidence="3" id="KW-0808">Transferase</keyword>
<sequence length="216" mass="24789">MDLSIEKTNQLYNCLDRLKKHEPIQYVLGKTKFCNLNFSVNESVLIPRPETEELVNIILKNELGNKTVLDIGSGSGCIAISLAKHSPKAKVTALDICKDAIELSQRNAKENDVNLEFINADILNYKSDKKYDIIVSNPPYVLESEKKHMSKNVLDYEPELALFVKNDDPLQFYKAILDFSKNSLNKNGKIYFEINEKYKNEIKDLAYYYSYSKVDC</sequence>
<dbReference type="InterPro" id="IPR007848">
    <property type="entry name" value="Small_mtfrase_dom"/>
</dbReference>
<dbReference type="PROSITE" id="PS00092">
    <property type="entry name" value="N6_MTASE"/>
    <property type="match status" value="1"/>
</dbReference>
<dbReference type="Pfam" id="PF05175">
    <property type="entry name" value="MTS"/>
    <property type="match status" value="1"/>
</dbReference>
<protein>
    <recommendedName>
        <fullName evidence="1">peptide chain release factor N(5)-glutamine methyltransferase</fullName>
        <ecNumber evidence="1">2.1.1.297</ecNumber>
    </recommendedName>
</protein>
<dbReference type="Gene3D" id="1.10.8.10">
    <property type="entry name" value="DNA helicase RuvA subunit, C-terminal domain"/>
    <property type="match status" value="1"/>
</dbReference>
<evidence type="ECO:0000259" key="6">
    <source>
        <dbReference type="Pfam" id="PF05175"/>
    </source>
</evidence>
<dbReference type="GO" id="GO:0032259">
    <property type="term" value="P:methylation"/>
    <property type="evidence" value="ECO:0007669"/>
    <property type="project" value="UniProtKB-KW"/>
</dbReference>
<organism evidence="7">
    <name type="scientific">marine metagenome</name>
    <dbReference type="NCBI Taxonomy" id="408172"/>
    <lineage>
        <taxon>unclassified sequences</taxon>
        <taxon>metagenomes</taxon>
        <taxon>ecological metagenomes</taxon>
    </lineage>
</organism>
<dbReference type="CDD" id="cd02440">
    <property type="entry name" value="AdoMet_MTases"/>
    <property type="match status" value="1"/>
</dbReference>
<dbReference type="Gene3D" id="3.40.50.150">
    <property type="entry name" value="Vaccinia Virus protein VP39"/>
    <property type="match status" value="1"/>
</dbReference>
<dbReference type="EC" id="2.1.1.297" evidence="1"/>
<dbReference type="AlphaFoldDB" id="A0A381UDW6"/>
<dbReference type="PANTHER" id="PTHR18895">
    <property type="entry name" value="HEMK METHYLTRANSFERASE"/>
    <property type="match status" value="1"/>
</dbReference>
<dbReference type="InterPro" id="IPR004556">
    <property type="entry name" value="HemK-like"/>
</dbReference>
<evidence type="ECO:0000313" key="7">
    <source>
        <dbReference type="EMBL" id="SVA25951.1"/>
    </source>
</evidence>
<evidence type="ECO:0000256" key="2">
    <source>
        <dbReference type="ARBA" id="ARBA00022603"/>
    </source>
</evidence>
<gene>
    <name evidence="7" type="ORF">METZ01_LOCUS78805</name>
</gene>
<feature type="domain" description="Methyltransferase small" evidence="6">
    <location>
        <begin position="55"/>
        <end position="145"/>
    </location>
</feature>
<name>A0A381UDW6_9ZZZZ</name>
<dbReference type="InterPro" id="IPR029063">
    <property type="entry name" value="SAM-dependent_MTases_sf"/>
</dbReference>
<dbReference type="EMBL" id="UINC01006177">
    <property type="protein sequence ID" value="SVA25951.1"/>
    <property type="molecule type" value="Genomic_DNA"/>
</dbReference>
<dbReference type="PANTHER" id="PTHR18895:SF74">
    <property type="entry name" value="MTRF1L RELEASE FACTOR GLUTAMINE METHYLTRANSFERASE"/>
    <property type="match status" value="1"/>
</dbReference>
<feature type="non-terminal residue" evidence="7">
    <location>
        <position position="216"/>
    </location>
</feature>
<evidence type="ECO:0000256" key="1">
    <source>
        <dbReference type="ARBA" id="ARBA00012771"/>
    </source>
</evidence>
<keyword evidence="2" id="KW-0489">Methyltransferase</keyword>